<keyword evidence="2" id="KW-0597">Phosphoprotein</keyword>
<proteinExistence type="predicted"/>
<dbReference type="InterPro" id="IPR001227">
    <property type="entry name" value="Ac_transferase_dom_sf"/>
</dbReference>
<dbReference type="InterPro" id="IPR029058">
    <property type="entry name" value="AB_hydrolase_fold"/>
</dbReference>
<evidence type="ECO:0000256" key="6">
    <source>
        <dbReference type="ARBA" id="ARBA00023315"/>
    </source>
</evidence>
<dbReference type="InterPro" id="IPR020806">
    <property type="entry name" value="PKS_PP-bd"/>
</dbReference>
<accession>A0A940MD45</accession>
<dbReference type="InterPro" id="IPR016035">
    <property type="entry name" value="Acyl_Trfase/lysoPLipase"/>
</dbReference>
<dbReference type="SUPFAM" id="SSF47336">
    <property type="entry name" value="ACP-like"/>
    <property type="match status" value="1"/>
</dbReference>
<keyword evidence="6 10" id="KW-0012">Acyltransferase</keyword>
<dbReference type="PANTHER" id="PTHR43775">
    <property type="entry name" value="FATTY ACID SYNTHASE"/>
    <property type="match status" value="1"/>
</dbReference>
<dbReference type="GO" id="GO:0031177">
    <property type="term" value="F:phosphopantetheine binding"/>
    <property type="evidence" value="ECO:0007669"/>
    <property type="project" value="InterPro"/>
</dbReference>
<dbReference type="Proteomes" id="UP000670475">
    <property type="component" value="Unassembled WGS sequence"/>
</dbReference>
<evidence type="ECO:0000256" key="3">
    <source>
        <dbReference type="ARBA" id="ARBA00022679"/>
    </source>
</evidence>
<dbReference type="Pfam" id="PF02801">
    <property type="entry name" value="Ketoacyl-synt_C"/>
    <property type="match status" value="1"/>
</dbReference>
<evidence type="ECO:0000256" key="2">
    <source>
        <dbReference type="ARBA" id="ARBA00022553"/>
    </source>
</evidence>
<dbReference type="InterPro" id="IPR016039">
    <property type="entry name" value="Thiolase-like"/>
</dbReference>
<feature type="compositionally biased region" description="Low complexity" evidence="7">
    <location>
        <begin position="1005"/>
        <end position="1020"/>
    </location>
</feature>
<feature type="domain" description="Ketosynthase family 3 (KS3)" evidence="9">
    <location>
        <begin position="28"/>
        <end position="443"/>
    </location>
</feature>
<evidence type="ECO:0000313" key="10">
    <source>
        <dbReference type="EMBL" id="MBP0456871.1"/>
    </source>
</evidence>
<dbReference type="Gene3D" id="3.40.47.10">
    <property type="match status" value="1"/>
</dbReference>
<feature type="compositionally biased region" description="Basic and acidic residues" evidence="7">
    <location>
        <begin position="1"/>
        <end position="16"/>
    </location>
</feature>
<keyword evidence="11" id="KW-1185">Reference proteome</keyword>
<comment type="caution">
    <text evidence="10">The sequence shown here is derived from an EMBL/GenBank/DDBJ whole genome shotgun (WGS) entry which is preliminary data.</text>
</comment>
<keyword evidence="1" id="KW-0596">Phosphopantetheine</keyword>
<dbReference type="SUPFAM" id="SSF52151">
    <property type="entry name" value="FabD/lysophospholipase-like"/>
    <property type="match status" value="1"/>
</dbReference>
<feature type="region of interest" description="Disordered" evidence="7">
    <location>
        <begin position="1005"/>
        <end position="1026"/>
    </location>
</feature>
<dbReference type="InterPro" id="IPR036736">
    <property type="entry name" value="ACP-like_sf"/>
</dbReference>
<dbReference type="GO" id="GO:0004315">
    <property type="term" value="F:3-oxoacyl-[acyl-carrier-protein] synthase activity"/>
    <property type="evidence" value="ECO:0007669"/>
    <property type="project" value="InterPro"/>
</dbReference>
<dbReference type="SMART" id="SM00827">
    <property type="entry name" value="PKS_AT"/>
    <property type="match status" value="1"/>
</dbReference>
<organism evidence="10 11">
    <name type="scientific">Streptomyces montanisoli</name>
    <dbReference type="NCBI Taxonomy" id="2798581"/>
    <lineage>
        <taxon>Bacteria</taxon>
        <taxon>Bacillati</taxon>
        <taxon>Actinomycetota</taxon>
        <taxon>Actinomycetes</taxon>
        <taxon>Kitasatosporales</taxon>
        <taxon>Streptomycetaceae</taxon>
        <taxon>Streptomyces</taxon>
    </lineage>
</organism>
<dbReference type="Gene3D" id="3.30.70.3290">
    <property type="match status" value="1"/>
</dbReference>
<dbReference type="InterPro" id="IPR009081">
    <property type="entry name" value="PP-bd_ACP"/>
</dbReference>
<evidence type="ECO:0000256" key="1">
    <source>
        <dbReference type="ARBA" id="ARBA00022450"/>
    </source>
</evidence>
<dbReference type="RefSeq" id="WP_209338651.1">
    <property type="nucleotide sequence ID" value="NZ_JAGIQL010000011.1"/>
</dbReference>
<keyword evidence="5" id="KW-0511">Multifunctional enzyme</keyword>
<name>A0A940MD45_9ACTN</name>
<dbReference type="InterPro" id="IPR014043">
    <property type="entry name" value="Acyl_transferase_dom"/>
</dbReference>
<dbReference type="GO" id="GO:0017000">
    <property type="term" value="P:antibiotic biosynthetic process"/>
    <property type="evidence" value="ECO:0007669"/>
    <property type="project" value="UniProtKB-KW"/>
</dbReference>
<dbReference type="GO" id="GO:0006633">
    <property type="term" value="P:fatty acid biosynthetic process"/>
    <property type="evidence" value="ECO:0007669"/>
    <property type="project" value="InterPro"/>
</dbReference>
<dbReference type="GO" id="GO:0004312">
    <property type="term" value="F:fatty acid synthase activity"/>
    <property type="evidence" value="ECO:0007669"/>
    <property type="project" value="TreeGrafter"/>
</dbReference>
<dbReference type="SUPFAM" id="SSF53901">
    <property type="entry name" value="Thiolase-like"/>
    <property type="match status" value="1"/>
</dbReference>
<dbReference type="Gene3D" id="3.40.366.10">
    <property type="entry name" value="Malonyl-Coenzyme A Acyl Carrier Protein, domain 2"/>
    <property type="match status" value="1"/>
</dbReference>
<dbReference type="SUPFAM" id="SSF55048">
    <property type="entry name" value="Probable ACP-binding domain of malonyl-CoA ACP transacylase"/>
    <property type="match status" value="1"/>
</dbReference>
<dbReference type="SMART" id="SM00825">
    <property type="entry name" value="PKS_KS"/>
    <property type="match status" value="1"/>
</dbReference>
<dbReference type="InterPro" id="IPR014030">
    <property type="entry name" value="Ketoacyl_synth_N"/>
</dbReference>
<dbReference type="Gene3D" id="3.30.70.250">
    <property type="entry name" value="Malonyl-CoA ACP transacylase, ACP-binding"/>
    <property type="match status" value="1"/>
</dbReference>
<evidence type="ECO:0000256" key="7">
    <source>
        <dbReference type="SAM" id="MobiDB-lite"/>
    </source>
</evidence>
<dbReference type="CDD" id="cd00833">
    <property type="entry name" value="PKS"/>
    <property type="match status" value="1"/>
</dbReference>
<dbReference type="PANTHER" id="PTHR43775:SF51">
    <property type="entry name" value="INACTIVE PHENOLPHTHIOCEROL SYNTHESIS POLYKETIDE SYNTHASE TYPE I PKS1-RELATED"/>
    <property type="match status" value="1"/>
</dbReference>
<dbReference type="SMART" id="SM00823">
    <property type="entry name" value="PKS_PP"/>
    <property type="match status" value="1"/>
</dbReference>
<feature type="domain" description="Carrier" evidence="8">
    <location>
        <begin position="930"/>
        <end position="1005"/>
    </location>
</feature>
<feature type="region of interest" description="Disordered" evidence="7">
    <location>
        <begin position="1"/>
        <end position="22"/>
    </location>
</feature>
<reference evidence="10" key="1">
    <citation type="submission" date="2021-03" db="EMBL/GenBank/DDBJ databases">
        <title>Whole genome sequence of Streptomyces bomunensis MMS17-BM035.</title>
        <authorList>
            <person name="Lee J.H."/>
        </authorList>
    </citation>
    <scope>NUCLEOTIDE SEQUENCE</scope>
    <source>
        <strain evidence="10">MMS17-BM035</strain>
    </source>
</reference>
<dbReference type="InterPro" id="IPR016036">
    <property type="entry name" value="Malonyl_transacylase_ACP-bd"/>
</dbReference>
<dbReference type="PROSITE" id="PS00606">
    <property type="entry name" value="KS3_1"/>
    <property type="match status" value="1"/>
</dbReference>
<dbReference type="Pfam" id="PF00698">
    <property type="entry name" value="Acyl_transf_1"/>
    <property type="match status" value="1"/>
</dbReference>
<evidence type="ECO:0000259" key="8">
    <source>
        <dbReference type="PROSITE" id="PS50075"/>
    </source>
</evidence>
<dbReference type="InterPro" id="IPR050091">
    <property type="entry name" value="PKS_NRPS_Biosynth_Enz"/>
</dbReference>
<dbReference type="Pfam" id="PF00550">
    <property type="entry name" value="PP-binding"/>
    <property type="match status" value="1"/>
</dbReference>
<keyword evidence="3" id="KW-0808">Transferase</keyword>
<dbReference type="InterPro" id="IPR032821">
    <property type="entry name" value="PKS_assoc"/>
</dbReference>
<dbReference type="Pfam" id="PF16197">
    <property type="entry name" value="KAsynt_C_assoc"/>
    <property type="match status" value="1"/>
</dbReference>
<dbReference type="EMBL" id="JAGIQL010000011">
    <property type="protein sequence ID" value="MBP0456871.1"/>
    <property type="molecule type" value="Genomic_DNA"/>
</dbReference>
<evidence type="ECO:0000259" key="9">
    <source>
        <dbReference type="PROSITE" id="PS52004"/>
    </source>
</evidence>
<keyword evidence="4" id="KW-0045">Antibiotic biosynthesis</keyword>
<gene>
    <name evidence="10" type="ORF">JFN87_05035</name>
</gene>
<evidence type="ECO:0000256" key="5">
    <source>
        <dbReference type="ARBA" id="ARBA00023268"/>
    </source>
</evidence>
<dbReference type="Gene3D" id="3.40.50.1820">
    <property type="entry name" value="alpha/beta hydrolase"/>
    <property type="match status" value="1"/>
</dbReference>
<dbReference type="PROSITE" id="PS50075">
    <property type="entry name" value="CARRIER"/>
    <property type="match status" value="1"/>
</dbReference>
<dbReference type="InterPro" id="IPR018201">
    <property type="entry name" value="Ketoacyl_synth_AS"/>
</dbReference>
<evidence type="ECO:0000313" key="11">
    <source>
        <dbReference type="Proteomes" id="UP000670475"/>
    </source>
</evidence>
<dbReference type="Pfam" id="PF00109">
    <property type="entry name" value="ketoacyl-synt"/>
    <property type="match status" value="1"/>
</dbReference>
<protein>
    <submittedName>
        <fullName evidence="10">Acyltransferase domain-containing protein</fullName>
    </submittedName>
</protein>
<sequence>MSTHHTSDSGDPHIRDAPGTAETDEDISTFVAVVGMAGRFPGAGDVDAFWDGLVRGEDTITRTAAAPGIGGRAASAYGAVDGGDLFDAAFFGYAPREALLLDPQHRVFMECAWEALEHAGCDPARFPGPVGVFGGSGDTGHFATLLANRASFPGVNEWQLRLASGADFLTSRVAYKLGLTGPAVTVQTACSTSLVAVHTALQSLLAGECDLALAGGVTLRVPHPVAEDLGDGLLADDGYCRAFDAAATGTVSSDGAGVVVLKRLEDALRGGDHVHAVLRGSAVTNDGAAKAGFTAPSVDGQSTAVTAAHLVAGTTPADIGYLEAHGTGTPVGDPIEVRALTKAYGDRPGAPGSCVLGSVKSNIGHTDAASGVIGLIKAALALREQLIPGTAHFTTPNPDLDLPATPFRISSANEPWPRGAAPRLAAVNSLGIGGTNAHVVLAEAPPAPPHRPGRPYQILPLSARTPSALKAAAGRLADALRDPGAAPLDDAAWTLQTGRAALAHRGFTVALDRAGAARDLTSGDQEGFRTGTGPDQPRPVAFLFPGQGGQHLGMARELHEHEPVFRETLDECAELAAPLLGTDLRRVLYAPDTAREAAAAQLATMRVSQVAVFAVQAALTELWGSWGVHPDIVLGHSLGAYAAATAAGVLDLPDALRLVLTRSRILDELPDGSMLAVPLPADTLAPMLPPPVSIAAINGPQQCVVTGTAADIAALHARLTGEGVESRPLHINAAAHSVLVEPAMADFERSVAGVTLRPPTTRWISDRTGSLVTREQACDPSYWSGHLRHTVRFDEALRTLFASGDHLLLEVGPGRTLTTLARRHPACGPTRPTAWSLPHAIDATGSGTSMMHALGRVWLEGADIDWEQVHSGEQRRRTPLPTYPFERQRFRLAAPAPASLAPADEGTTAPRQPATAVEFARPDLGEKYEPAIGRVEEALAAAFGQVLGVDQVGRHDNFFDYGGDSLVAAQYCKLAGVELGAELSVRMVFRAPTVARLAEVLADATAGTPPQTTQPHAQTPPSTPKR</sequence>
<evidence type="ECO:0000256" key="4">
    <source>
        <dbReference type="ARBA" id="ARBA00023194"/>
    </source>
</evidence>
<dbReference type="PROSITE" id="PS52004">
    <property type="entry name" value="KS3_2"/>
    <property type="match status" value="1"/>
</dbReference>
<dbReference type="InterPro" id="IPR014031">
    <property type="entry name" value="Ketoacyl_synth_C"/>
</dbReference>
<dbReference type="InterPro" id="IPR020841">
    <property type="entry name" value="PKS_Beta-ketoAc_synthase_dom"/>
</dbReference>
<dbReference type="AlphaFoldDB" id="A0A940MD45"/>